<protein>
    <submittedName>
        <fullName evidence="1">Uncharacterized protein</fullName>
    </submittedName>
</protein>
<name>A0A6J8CN18_MYTCO</name>
<keyword evidence="2" id="KW-1185">Reference proteome</keyword>
<evidence type="ECO:0000313" key="2">
    <source>
        <dbReference type="Proteomes" id="UP000507470"/>
    </source>
</evidence>
<dbReference type="AlphaFoldDB" id="A0A6J8CN18"/>
<sequence>MTSANNLRRRNNIDWKHLCFDEPLPRSAKKEVVNRQILDGSFQIERLIAKKQNSRKKTNRYDCAMDALKVRKSDYWEDDIRVIRSRRKFTICAAIKDADVISASKPCLDDEDDVENLTMVEIKQKLQDHGVATKIRKHDKLVQLYKYTVLQNHS</sequence>
<evidence type="ECO:0000313" key="1">
    <source>
        <dbReference type="EMBL" id="CAC5396627.1"/>
    </source>
</evidence>
<proteinExistence type="predicted"/>
<dbReference type="EMBL" id="CACVKT020005631">
    <property type="protein sequence ID" value="CAC5396627.1"/>
    <property type="molecule type" value="Genomic_DNA"/>
</dbReference>
<dbReference type="OrthoDB" id="5985585at2759"/>
<reference evidence="1 2" key="1">
    <citation type="submission" date="2020-06" db="EMBL/GenBank/DDBJ databases">
        <authorList>
            <person name="Li R."/>
            <person name="Bekaert M."/>
        </authorList>
    </citation>
    <scope>NUCLEOTIDE SEQUENCE [LARGE SCALE GENOMIC DNA]</scope>
    <source>
        <strain evidence="2">wild</strain>
    </source>
</reference>
<gene>
    <name evidence="1" type="ORF">MCOR_31157</name>
</gene>
<organism evidence="1 2">
    <name type="scientific">Mytilus coruscus</name>
    <name type="common">Sea mussel</name>
    <dbReference type="NCBI Taxonomy" id="42192"/>
    <lineage>
        <taxon>Eukaryota</taxon>
        <taxon>Metazoa</taxon>
        <taxon>Spiralia</taxon>
        <taxon>Lophotrochozoa</taxon>
        <taxon>Mollusca</taxon>
        <taxon>Bivalvia</taxon>
        <taxon>Autobranchia</taxon>
        <taxon>Pteriomorphia</taxon>
        <taxon>Mytilida</taxon>
        <taxon>Mytiloidea</taxon>
        <taxon>Mytilidae</taxon>
        <taxon>Mytilinae</taxon>
        <taxon>Mytilus</taxon>
    </lineage>
</organism>
<accession>A0A6J8CN18</accession>
<dbReference type="Proteomes" id="UP000507470">
    <property type="component" value="Unassembled WGS sequence"/>
</dbReference>